<keyword evidence="2" id="KW-1185">Reference proteome</keyword>
<name>A0A5B7X5V9_9FLAO</name>
<dbReference type="KEGG" id="afla:FHG64_16030"/>
<organism evidence="1 2">
    <name type="scientific">Antarcticibacterium flavum</name>
    <dbReference type="NCBI Taxonomy" id="2058175"/>
    <lineage>
        <taxon>Bacteria</taxon>
        <taxon>Pseudomonadati</taxon>
        <taxon>Bacteroidota</taxon>
        <taxon>Flavobacteriia</taxon>
        <taxon>Flavobacteriales</taxon>
        <taxon>Flavobacteriaceae</taxon>
        <taxon>Antarcticibacterium</taxon>
    </lineage>
</organism>
<dbReference type="EMBL" id="CP040812">
    <property type="protein sequence ID" value="QCY70777.1"/>
    <property type="molecule type" value="Genomic_DNA"/>
</dbReference>
<reference evidence="1 2" key="1">
    <citation type="submission" date="2019-06" db="EMBL/GenBank/DDBJ databases">
        <title>Complete genome sequence of Antarcticibacterium flavum KCTC 52984T from an Antarctic marine sediment.</title>
        <authorList>
            <person name="Lee Y.M."/>
            <person name="Shin S.C."/>
        </authorList>
    </citation>
    <scope>NUCLEOTIDE SEQUENCE [LARGE SCALE GENOMIC DNA]</scope>
    <source>
        <strain evidence="1 2">KCTC 52984</strain>
    </source>
</reference>
<dbReference type="RefSeq" id="WP_139067336.1">
    <property type="nucleotide sequence ID" value="NZ_CP040812.1"/>
</dbReference>
<gene>
    <name evidence="1" type="ORF">FHG64_16030</name>
</gene>
<evidence type="ECO:0000313" key="2">
    <source>
        <dbReference type="Proteomes" id="UP000309016"/>
    </source>
</evidence>
<accession>A0A5B7X5V9</accession>
<sequence length="112" mass="13198">MAHVFKIVRKEYQIATDGSNYTLIDNLEFISDPFTSLEECRQASLIKSNALVTLSPAYVARFMVRYIGTETNNHYSFSNYNTLWFAVHYDGNSNYIENIKQRFREIQDRERP</sequence>
<protein>
    <submittedName>
        <fullName evidence="1">Uncharacterized protein</fullName>
    </submittedName>
</protein>
<evidence type="ECO:0000313" key="1">
    <source>
        <dbReference type="EMBL" id="QCY70777.1"/>
    </source>
</evidence>
<dbReference type="Proteomes" id="UP000309016">
    <property type="component" value="Chromosome"/>
</dbReference>
<dbReference type="AlphaFoldDB" id="A0A5B7X5V9"/>
<proteinExistence type="predicted"/>